<proteinExistence type="predicted"/>
<name>A0ABS0L4P0_9BACT</name>
<reference evidence="1 2" key="1">
    <citation type="submission" date="2020-11" db="EMBL/GenBank/DDBJ databases">
        <title>Hymenobacter sp.</title>
        <authorList>
            <person name="Kim M.K."/>
        </authorList>
    </citation>
    <scope>NUCLEOTIDE SEQUENCE [LARGE SCALE GENOMIC DNA]</scope>
    <source>
        <strain evidence="1 2">BT594</strain>
    </source>
</reference>
<evidence type="ECO:0000313" key="2">
    <source>
        <dbReference type="Proteomes" id="UP000601099"/>
    </source>
</evidence>
<dbReference type="RefSeq" id="WP_196955925.1">
    <property type="nucleotide sequence ID" value="NZ_JADWYK010000009.1"/>
</dbReference>
<dbReference type="InterPro" id="IPR018736">
    <property type="entry name" value="DUF2279_periplasmic_lipo"/>
</dbReference>
<dbReference type="EMBL" id="JADWYK010000009">
    <property type="protein sequence ID" value="MBG8554910.1"/>
    <property type="molecule type" value="Genomic_DNA"/>
</dbReference>
<comment type="caution">
    <text evidence="1">The sequence shown here is derived from an EMBL/GenBank/DDBJ whole genome shotgun (WGS) entry which is preliminary data.</text>
</comment>
<evidence type="ECO:0000313" key="1">
    <source>
        <dbReference type="EMBL" id="MBG8554910.1"/>
    </source>
</evidence>
<organism evidence="1 2">
    <name type="scientific">Hymenobacter guriensis</name>
    <dbReference type="NCBI Taxonomy" id="2793065"/>
    <lineage>
        <taxon>Bacteria</taxon>
        <taxon>Pseudomonadati</taxon>
        <taxon>Bacteroidota</taxon>
        <taxon>Cytophagia</taxon>
        <taxon>Cytophagales</taxon>
        <taxon>Hymenobacteraceae</taxon>
        <taxon>Hymenobacter</taxon>
    </lineage>
</organism>
<protein>
    <submittedName>
        <fullName evidence="1">DUF2279 domain-containing protein</fullName>
    </submittedName>
</protein>
<gene>
    <name evidence="1" type="ORF">I5L79_15240</name>
</gene>
<dbReference type="Pfam" id="PF10043">
    <property type="entry name" value="DUF2279"/>
    <property type="match status" value="1"/>
</dbReference>
<accession>A0ABS0L4P0</accession>
<sequence>MLWVIRVFWLGLLLVGGRPAFAQVPRAQPDTLTLRATAATPPQFPPPSDSSLLSRRLPILASGLAVSYTGTLYLLSKSWYTGARVPLHWFDDAREWKQLDKAGHFWGAFHESRGAVDMLRWAGVPERRALWYGGFVGFLLQSPIELLDGRDPAYGASAPDLAANFLGSAGLIGQQLAWGEVRIMPKYSFHTTRYAALRPNVLGKSLGEQHLKDYNGQTYWLCVDVGAWLPASSRWPRWLQPALGYGAQQMVYNDPKANAALGLHPYRQYYLSLDVDLRRIPTRSKLLKRVFYVASIFHLPAPALEFNRQRGVVVRGLYY</sequence>
<keyword evidence="2" id="KW-1185">Reference proteome</keyword>
<dbReference type="Proteomes" id="UP000601099">
    <property type="component" value="Unassembled WGS sequence"/>
</dbReference>